<reference evidence="1" key="1">
    <citation type="journal article" date="2013" name="Environ. Microbiol.">
        <title>Microbiota from the distal guts of lean and obese adolescents exhibit partial functional redundancy besides clear differences in community structure.</title>
        <authorList>
            <person name="Ferrer M."/>
            <person name="Ruiz A."/>
            <person name="Lanza F."/>
            <person name="Haange S.B."/>
            <person name="Oberbach A."/>
            <person name="Till H."/>
            <person name="Bargiela R."/>
            <person name="Campoy C."/>
            <person name="Segura M.T."/>
            <person name="Richter M."/>
            <person name="von Bergen M."/>
            <person name="Seifert J."/>
            <person name="Suarez A."/>
        </authorList>
    </citation>
    <scope>NUCLEOTIDE SEQUENCE</scope>
</reference>
<dbReference type="EMBL" id="AJWZ01004701">
    <property type="protein sequence ID" value="EKC64690.1"/>
    <property type="molecule type" value="Genomic_DNA"/>
</dbReference>
<protein>
    <submittedName>
        <fullName evidence="1">Glycosyltransferase family 4 protein</fullName>
    </submittedName>
</protein>
<sequence length="115" mass="13393">MIAGAISAKHEVTILTLDKPEQEDLNMYELGQRNIRFRHISLPPIGKWEYLPCKTYSYLYKKRIIPQIPITSQWYGYSSFPHTQRKVLIGELNNENYDIIVGVHAFLSLQLASIR</sequence>
<accession>K1TE11</accession>
<organism evidence="1">
    <name type="scientific">human gut metagenome</name>
    <dbReference type="NCBI Taxonomy" id="408170"/>
    <lineage>
        <taxon>unclassified sequences</taxon>
        <taxon>metagenomes</taxon>
        <taxon>organismal metagenomes</taxon>
    </lineage>
</organism>
<dbReference type="AlphaFoldDB" id="K1TE11"/>
<gene>
    <name evidence="1" type="ORF">OBE_06820</name>
</gene>
<keyword evidence="1" id="KW-0808">Transferase</keyword>
<name>K1TE11_9ZZZZ</name>
<comment type="caution">
    <text evidence="1">The sequence shown here is derived from an EMBL/GenBank/DDBJ whole genome shotgun (WGS) entry which is preliminary data.</text>
</comment>
<evidence type="ECO:0000313" key="1">
    <source>
        <dbReference type="EMBL" id="EKC64690.1"/>
    </source>
</evidence>
<proteinExistence type="predicted"/>
<feature type="non-terminal residue" evidence="1">
    <location>
        <position position="115"/>
    </location>
</feature>
<dbReference type="GO" id="GO:0016740">
    <property type="term" value="F:transferase activity"/>
    <property type="evidence" value="ECO:0007669"/>
    <property type="project" value="UniProtKB-KW"/>
</dbReference>